<reference evidence="2 3" key="1">
    <citation type="submission" date="2019-09" db="EMBL/GenBank/DDBJ databases">
        <title>Screening of Novel Bioactive Compounds from Soil-Associated.</title>
        <authorList>
            <person name="Zhao S."/>
        </authorList>
    </citation>
    <scope>NUCLEOTIDE SEQUENCE [LARGE SCALE GENOMIC DNA]</scope>
    <source>
        <strain evidence="2 3">HIT-DPA4</strain>
    </source>
</reference>
<evidence type="ECO:0000313" key="3">
    <source>
        <dbReference type="Proteomes" id="UP000442707"/>
    </source>
</evidence>
<dbReference type="GO" id="GO:0008168">
    <property type="term" value="F:methyltransferase activity"/>
    <property type="evidence" value="ECO:0007669"/>
    <property type="project" value="UniProtKB-KW"/>
</dbReference>
<proteinExistence type="predicted"/>
<sequence length="293" mass="32651">MPTTMHGLVRMAWEHPANRGRRARALAAMAGWQAWKRLVRRPRDLSVFGGMSFRAYRDSTQPGRFLYFGGLPDYEEMTFMKRYLRPGDGFIDGGANEGMFSLLAAQLVGPSGAVHAFEAVPTYVKRLQHNLRANSLDWVTVHDMAIGAEQGSVRFFINGTGSRLRTEADPPQAGVQVGLGRLDELLPERAYAMGKLDVEGTEHLALSGASRLIARGEPAVWMLELVDKFLHRFGSSSREIREWLQDHGYDVVMYDPARNQLVPAPQTPSAGPDVLAVHRRSRQLVQARLSGRV</sequence>
<organism evidence="2 3">
    <name type="scientific">Streptomyces luteolifulvus</name>
    <dbReference type="NCBI Taxonomy" id="2615112"/>
    <lineage>
        <taxon>Bacteria</taxon>
        <taxon>Bacillati</taxon>
        <taxon>Actinomycetota</taxon>
        <taxon>Actinomycetes</taxon>
        <taxon>Kitasatosporales</taxon>
        <taxon>Streptomycetaceae</taxon>
        <taxon>Streptomyces</taxon>
    </lineage>
</organism>
<dbReference type="NCBIfam" id="TIGR01444">
    <property type="entry name" value="fkbM_fam"/>
    <property type="match status" value="1"/>
</dbReference>
<feature type="domain" description="Methyltransferase FkbM" evidence="1">
    <location>
        <begin position="92"/>
        <end position="250"/>
    </location>
</feature>
<evidence type="ECO:0000313" key="2">
    <source>
        <dbReference type="EMBL" id="KAB1140769.1"/>
    </source>
</evidence>
<comment type="caution">
    <text evidence="2">The sequence shown here is derived from an EMBL/GenBank/DDBJ whole genome shotgun (WGS) entry which is preliminary data.</text>
</comment>
<keyword evidence="2" id="KW-0489">Methyltransferase</keyword>
<accession>A0A6H9URF2</accession>
<protein>
    <submittedName>
        <fullName evidence="2">FkbM family methyltransferase</fullName>
    </submittedName>
</protein>
<keyword evidence="2" id="KW-0808">Transferase</keyword>
<dbReference type="SUPFAM" id="SSF53335">
    <property type="entry name" value="S-adenosyl-L-methionine-dependent methyltransferases"/>
    <property type="match status" value="1"/>
</dbReference>
<dbReference type="RefSeq" id="WP_150956364.1">
    <property type="nucleotide sequence ID" value="NZ_VZRB01000038.1"/>
</dbReference>
<dbReference type="InterPro" id="IPR029063">
    <property type="entry name" value="SAM-dependent_MTases_sf"/>
</dbReference>
<name>A0A6H9URF2_9ACTN</name>
<dbReference type="Gene3D" id="3.40.50.150">
    <property type="entry name" value="Vaccinia Virus protein VP39"/>
    <property type="match status" value="1"/>
</dbReference>
<dbReference type="InterPro" id="IPR052514">
    <property type="entry name" value="SAM-dependent_MTase"/>
</dbReference>
<dbReference type="GO" id="GO:0032259">
    <property type="term" value="P:methylation"/>
    <property type="evidence" value="ECO:0007669"/>
    <property type="project" value="UniProtKB-KW"/>
</dbReference>
<dbReference type="AlphaFoldDB" id="A0A6H9URF2"/>
<gene>
    <name evidence="2" type="ORF">F7R91_34710</name>
</gene>
<keyword evidence="3" id="KW-1185">Reference proteome</keyword>
<dbReference type="Pfam" id="PF05050">
    <property type="entry name" value="Methyltransf_21"/>
    <property type="match status" value="1"/>
</dbReference>
<dbReference type="Proteomes" id="UP000442707">
    <property type="component" value="Unassembled WGS sequence"/>
</dbReference>
<evidence type="ECO:0000259" key="1">
    <source>
        <dbReference type="Pfam" id="PF05050"/>
    </source>
</evidence>
<dbReference type="EMBL" id="VZRB01000038">
    <property type="protein sequence ID" value="KAB1140769.1"/>
    <property type="molecule type" value="Genomic_DNA"/>
</dbReference>
<dbReference type="InterPro" id="IPR006342">
    <property type="entry name" value="FkbM_mtfrase"/>
</dbReference>
<dbReference type="PANTHER" id="PTHR34203:SF15">
    <property type="entry name" value="SLL1173 PROTEIN"/>
    <property type="match status" value="1"/>
</dbReference>
<dbReference type="PANTHER" id="PTHR34203">
    <property type="entry name" value="METHYLTRANSFERASE, FKBM FAMILY PROTEIN"/>
    <property type="match status" value="1"/>
</dbReference>